<dbReference type="RefSeq" id="WP_132115897.1">
    <property type="nucleotide sequence ID" value="NZ_SLWS01000003.1"/>
</dbReference>
<dbReference type="PROSITE" id="PS50850">
    <property type="entry name" value="MFS"/>
    <property type="match status" value="1"/>
</dbReference>
<reference evidence="10 11" key="1">
    <citation type="submission" date="2019-03" db="EMBL/GenBank/DDBJ databases">
        <title>Genomic Encyclopedia of Type Strains, Phase IV (KMG-IV): sequencing the most valuable type-strain genomes for metagenomic binning, comparative biology and taxonomic classification.</title>
        <authorList>
            <person name="Goeker M."/>
        </authorList>
    </citation>
    <scope>NUCLEOTIDE SEQUENCE [LARGE SCALE GENOMIC DNA]</scope>
    <source>
        <strain evidence="10 11">DSM 45934</strain>
    </source>
</reference>
<feature type="transmembrane region" description="Helical" evidence="8">
    <location>
        <begin position="390"/>
        <end position="410"/>
    </location>
</feature>
<proteinExistence type="predicted"/>
<name>A0A4V2S7N6_9PSEU</name>
<dbReference type="EMBL" id="SLWS01000003">
    <property type="protein sequence ID" value="TCO60710.1"/>
    <property type="molecule type" value="Genomic_DNA"/>
</dbReference>
<feature type="transmembrane region" description="Helical" evidence="8">
    <location>
        <begin position="322"/>
        <end position="342"/>
    </location>
</feature>
<dbReference type="OrthoDB" id="145388at2"/>
<dbReference type="Pfam" id="PF05977">
    <property type="entry name" value="MFS_3"/>
    <property type="match status" value="1"/>
</dbReference>
<evidence type="ECO:0000256" key="4">
    <source>
        <dbReference type="ARBA" id="ARBA00022692"/>
    </source>
</evidence>
<evidence type="ECO:0000256" key="6">
    <source>
        <dbReference type="ARBA" id="ARBA00023136"/>
    </source>
</evidence>
<dbReference type="AlphaFoldDB" id="A0A4V2S7N6"/>
<feature type="transmembrane region" description="Helical" evidence="8">
    <location>
        <begin position="363"/>
        <end position="384"/>
    </location>
</feature>
<keyword evidence="3" id="KW-1003">Cell membrane</keyword>
<evidence type="ECO:0000313" key="10">
    <source>
        <dbReference type="EMBL" id="TCO60710.1"/>
    </source>
</evidence>
<dbReference type="InterPro" id="IPR020846">
    <property type="entry name" value="MFS_dom"/>
</dbReference>
<keyword evidence="11" id="KW-1185">Reference proteome</keyword>
<dbReference type="Gene3D" id="1.20.1250.20">
    <property type="entry name" value="MFS general substrate transporter like domains"/>
    <property type="match status" value="1"/>
</dbReference>
<dbReference type="CDD" id="cd06173">
    <property type="entry name" value="MFS_MefA_like"/>
    <property type="match status" value="1"/>
</dbReference>
<feature type="domain" description="Major facilitator superfamily (MFS) profile" evidence="9">
    <location>
        <begin position="1"/>
        <end position="414"/>
    </location>
</feature>
<feature type="region of interest" description="Disordered" evidence="7">
    <location>
        <begin position="418"/>
        <end position="441"/>
    </location>
</feature>
<organism evidence="10 11">
    <name type="scientific">Actinocrispum wychmicini</name>
    <dbReference type="NCBI Taxonomy" id="1213861"/>
    <lineage>
        <taxon>Bacteria</taxon>
        <taxon>Bacillati</taxon>
        <taxon>Actinomycetota</taxon>
        <taxon>Actinomycetes</taxon>
        <taxon>Pseudonocardiales</taxon>
        <taxon>Pseudonocardiaceae</taxon>
        <taxon>Actinocrispum</taxon>
    </lineage>
</organism>
<feature type="transmembrane region" description="Helical" evidence="8">
    <location>
        <begin position="187"/>
        <end position="205"/>
    </location>
</feature>
<evidence type="ECO:0000256" key="7">
    <source>
        <dbReference type="SAM" id="MobiDB-lite"/>
    </source>
</evidence>
<feature type="transmembrane region" description="Helical" evidence="8">
    <location>
        <begin position="299"/>
        <end position="316"/>
    </location>
</feature>
<keyword evidence="5 8" id="KW-1133">Transmembrane helix</keyword>
<dbReference type="PANTHER" id="PTHR23513:SF6">
    <property type="entry name" value="MAJOR FACILITATOR SUPERFAMILY ASSOCIATED DOMAIN-CONTAINING PROTEIN"/>
    <property type="match status" value="1"/>
</dbReference>
<dbReference type="SUPFAM" id="SSF103473">
    <property type="entry name" value="MFS general substrate transporter"/>
    <property type="match status" value="1"/>
</dbReference>
<feature type="transmembrane region" description="Helical" evidence="8">
    <location>
        <begin position="55"/>
        <end position="79"/>
    </location>
</feature>
<evidence type="ECO:0000256" key="1">
    <source>
        <dbReference type="ARBA" id="ARBA00004651"/>
    </source>
</evidence>
<evidence type="ECO:0000313" key="11">
    <source>
        <dbReference type="Proteomes" id="UP000295680"/>
    </source>
</evidence>
<dbReference type="Proteomes" id="UP000295680">
    <property type="component" value="Unassembled WGS sequence"/>
</dbReference>
<dbReference type="InterPro" id="IPR010290">
    <property type="entry name" value="TM_effector"/>
</dbReference>
<evidence type="ECO:0000256" key="5">
    <source>
        <dbReference type="ARBA" id="ARBA00022989"/>
    </source>
</evidence>
<evidence type="ECO:0000256" key="8">
    <source>
        <dbReference type="SAM" id="Phobius"/>
    </source>
</evidence>
<feature type="transmembrane region" description="Helical" evidence="8">
    <location>
        <begin position="86"/>
        <end position="109"/>
    </location>
</feature>
<evidence type="ECO:0000256" key="2">
    <source>
        <dbReference type="ARBA" id="ARBA00022448"/>
    </source>
</evidence>
<feature type="compositionally biased region" description="Low complexity" evidence="7">
    <location>
        <begin position="428"/>
        <end position="441"/>
    </location>
</feature>
<evidence type="ECO:0000256" key="3">
    <source>
        <dbReference type="ARBA" id="ARBA00022475"/>
    </source>
</evidence>
<sequence length="441" mass="46422">MSPQTASSQEHDPPKVRANRNEWLLVTFTATTNVADAVTRVALPLLAVQLTHSPALIALVAVLLTLPWLLTALHVGVFVDRKNRRTLMFGAETARMIAIGVLLVCYMTDLVSLPLIYVVAIALGVAEVVAMTSGASIIPSAIPKARWQTAGARITAVEYLCNGFVGAPIGGVLVAAGFGIALGTTSVIYVLGAVLLLLLVGNFRVEPTRERRSMNLEIKDGLTFLWRQKLLRTMALLIAVMAGCWAAWLAVIPAFAIEGPLHLSERQYGLLLTCLGAGGVLGTVVVGPINRLLGRRWSMFVDIIGSFALVATPVVVPAAPSSAIVVGIGAFLAGLGGTMWTVNARVIYQTLVPNDMLGRFSAASRLVGWGTAPIAAAIAGVLATTTNYRIAFGVFAVICVVLVIPFLRVVTAAAVAEVDKPEPEETPAEPAAAEPAVEPAR</sequence>
<dbReference type="GO" id="GO:0022857">
    <property type="term" value="F:transmembrane transporter activity"/>
    <property type="evidence" value="ECO:0007669"/>
    <property type="project" value="InterPro"/>
</dbReference>
<keyword evidence="2" id="KW-0813">Transport</keyword>
<comment type="caution">
    <text evidence="10">The sequence shown here is derived from an EMBL/GenBank/DDBJ whole genome shotgun (WGS) entry which is preliminary data.</text>
</comment>
<protein>
    <submittedName>
        <fullName evidence="10">Putative MFS family arabinose efflux permease</fullName>
    </submittedName>
</protein>
<dbReference type="PANTHER" id="PTHR23513">
    <property type="entry name" value="INTEGRAL MEMBRANE EFFLUX PROTEIN-RELATED"/>
    <property type="match status" value="1"/>
</dbReference>
<keyword evidence="4 8" id="KW-0812">Transmembrane</keyword>
<accession>A0A4V2S7N6</accession>
<evidence type="ECO:0000259" key="9">
    <source>
        <dbReference type="PROSITE" id="PS50850"/>
    </source>
</evidence>
<feature type="transmembrane region" description="Helical" evidence="8">
    <location>
        <begin position="234"/>
        <end position="256"/>
    </location>
</feature>
<keyword evidence="6 8" id="KW-0472">Membrane</keyword>
<gene>
    <name evidence="10" type="ORF">EV192_103285</name>
</gene>
<feature type="transmembrane region" description="Helical" evidence="8">
    <location>
        <begin position="159"/>
        <end position="181"/>
    </location>
</feature>
<dbReference type="GO" id="GO:0005886">
    <property type="term" value="C:plasma membrane"/>
    <property type="evidence" value="ECO:0007669"/>
    <property type="project" value="UniProtKB-SubCell"/>
</dbReference>
<feature type="transmembrane region" description="Helical" evidence="8">
    <location>
        <begin position="115"/>
        <end position="138"/>
    </location>
</feature>
<dbReference type="InterPro" id="IPR036259">
    <property type="entry name" value="MFS_trans_sf"/>
</dbReference>
<feature type="transmembrane region" description="Helical" evidence="8">
    <location>
        <begin position="268"/>
        <end position="287"/>
    </location>
</feature>
<comment type="subcellular location">
    <subcellularLocation>
        <location evidence="1">Cell membrane</location>
        <topology evidence="1">Multi-pass membrane protein</topology>
    </subcellularLocation>
</comment>